<dbReference type="PANTHER" id="PTHR43065">
    <property type="entry name" value="SENSOR HISTIDINE KINASE"/>
    <property type="match status" value="1"/>
</dbReference>
<dbReference type="CDD" id="cd00130">
    <property type="entry name" value="PAS"/>
    <property type="match status" value="1"/>
</dbReference>
<dbReference type="PROSITE" id="PS50112">
    <property type="entry name" value="PAS"/>
    <property type="match status" value="1"/>
</dbReference>
<dbReference type="CDD" id="cd00082">
    <property type="entry name" value="HisKA"/>
    <property type="match status" value="1"/>
</dbReference>
<feature type="chain" id="PRO_5021798338" description="histidine kinase" evidence="4">
    <location>
        <begin position="19"/>
        <end position="475"/>
    </location>
</feature>
<comment type="catalytic activity">
    <reaction evidence="1">
        <text>ATP + protein L-histidine = ADP + protein N-phospho-L-histidine.</text>
        <dbReference type="EC" id="2.7.13.3"/>
    </reaction>
</comment>
<dbReference type="InterPro" id="IPR036890">
    <property type="entry name" value="HATPase_C_sf"/>
</dbReference>
<dbReference type="Gene3D" id="3.30.450.20">
    <property type="entry name" value="PAS domain"/>
    <property type="match status" value="1"/>
</dbReference>
<dbReference type="PROSITE" id="PS50109">
    <property type="entry name" value="HIS_KIN"/>
    <property type="match status" value="1"/>
</dbReference>
<feature type="domain" description="Histidine kinase" evidence="5">
    <location>
        <begin position="248"/>
        <end position="475"/>
    </location>
</feature>
<reference evidence="7 8" key="1">
    <citation type="submission" date="2019-02" db="EMBL/GenBank/DDBJ databases">
        <title>Prokaryotic population dynamics and viral predation in marine succession experiment using metagenomics: the confinement effect.</title>
        <authorList>
            <person name="Haro-Moreno J.M."/>
            <person name="Rodriguez-Valera F."/>
            <person name="Lopez-Perez M."/>
        </authorList>
    </citation>
    <scope>NUCLEOTIDE SEQUENCE [LARGE SCALE GENOMIC DNA]</scope>
    <source>
        <strain evidence="7">MED-G170</strain>
    </source>
</reference>
<dbReference type="AlphaFoldDB" id="A0A520MP15"/>
<evidence type="ECO:0000256" key="1">
    <source>
        <dbReference type="ARBA" id="ARBA00000085"/>
    </source>
</evidence>
<dbReference type="SUPFAM" id="SSF55874">
    <property type="entry name" value="ATPase domain of HSP90 chaperone/DNA topoisomerase II/histidine kinase"/>
    <property type="match status" value="1"/>
</dbReference>
<keyword evidence="4" id="KW-0732">Signal</keyword>
<dbReference type="InterPro" id="IPR000014">
    <property type="entry name" value="PAS"/>
</dbReference>
<keyword evidence="3" id="KW-0472">Membrane</keyword>
<dbReference type="SMART" id="SM00091">
    <property type="entry name" value="PAS"/>
    <property type="match status" value="1"/>
</dbReference>
<evidence type="ECO:0000313" key="8">
    <source>
        <dbReference type="Proteomes" id="UP000315889"/>
    </source>
</evidence>
<evidence type="ECO:0000256" key="4">
    <source>
        <dbReference type="SAM" id="SignalP"/>
    </source>
</evidence>
<dbReference type="Gene3D" id="1.10.287.130">
    <property type="match status" value="1"/>
</dbReference>
<feature type="domain" description="PAS" evidence="6">
    <location>
        <begin position="118"/>
        <end position="165"/>
    </location>
</feature>
<dbReference type="InterPro" id="IPR005467">
    <property type="entry name" value="His_kinase_dom"/>
</dbReference>
<evidence type="ECO:0000256" key="2">
    <source>
        <dbReference type="ARBA" id="ARBA00012438"/>
    </source>
</evidence>
<sequence>MKKLVITATLLLSPFATADIFWIFRENDGSTNWQYIANFSSSILILALTYTVLRLLVSRRQAHQYNHELEEIRTQLEKRVLERTATLNESNTLLTESNKALEAEISKHLTTTSQLRQSESYITEILQSMPLMLIGLNKDNQITQWNPRAEEISGLAATKVIGKDLWKSYPEITVTPNQIAEAHEKQSAVTIKYSQRGQFHFDITIYPLKDQSVTGVVLLIDDITQRVNSETMLIQRDKMSLMGEMASTMAHDINIPLREMLKSVKTARQGLTDESFDAVALGETLEDSVIRGQQAKSVIENLLDFSGSGGDAKSIASIADIIEHSIELAEDVLSVTSGLRFQDVDVKREYADDLPDFPCYTTELQQVFLSLIRHACAALGQIDDIDHSPCIRIAVTQLYDDIWIRFQHNGETLSDEEQQYLFEPFASQDKNNDQKSISQRLSFTHFIITEQHHGQIAVVSDNGNETIFSIQLPLK</sequence>
<dbReference type="EC" id="2.7.13.3" evidence="2"/>
<dbReference type="PANTHER" id="PTHR43065:SF42">
    <property type="entry name" value="TWO-COMPONENT SENSOR PPRA"/>
    <property type="match status" value="1"/>
</dbReference>
<feature type="transmembrane region" description="Helical" evidence="3">
    <location>
        <begin position="34"/>
        <end position="57"/>
    </location>
</feature>
<dbReference type="InterPro" id="IPR003594">
    <property type="entry name" value="HATPase_dom"/>
</dbReference>
<comment type="caution">
    <text evidence="7">The sequence shown here is derived from an EMBL/GenBank/DDBJ whole genome shotgun (WGS) entry which is preliminary data.</text>
</comment>
<dbReference type="Pfam" id="PF13426">
    <property type="entry name" value="PAS_9"/>
    <property type="match status" value="1"/>
</dbReference>
<protein>
    <recommendedName>
        <fullName evidence="2">histidine kinase</fullName>
        <ecNumber evidence="2">2.7.13.3</ecNumber>
    </recommendedName>
</protein>
<keyword evidence="3" id="KW-0812">Transmembrane</keyword>
<dbReference type="EMBL" id="SHBP01000001">
    <property type="protein sequence ID" value="RZO22961.1"/>
    <property type="molecule type" value="Genomic_DNA"/>
</dbReference>
<feature type="signal peptide" evidence="4">
    <location>
        <begin position="1"/>
        <end position="18"/>
    </location>
</feature>
<proteinExistence type="predicted"/>
<evidence type="ECO:0000313" key="7">
    <source>
        <dbReference type="EMBL" id="RZO22961.1"/>
    </source>
</evidence>
<dbReference type="Proteomes" id="UP000315889">
    <property type="component" value="Unassembled WGS sequence"/>
</dbReference>
<dbReference type="InterPro" id="IPR003661">
    <property type="entry name" value="HisK_dim/P_dom"/>
</dbReference>
<organism evidence="7 8">
    <name type="scientific">SAR92 clade bacterium</name>
    <dbReference type="NCBI Taxonomy" id="2315479"/>
    <lineage>
        <taxon>Bacteria</taxon>
        <taxon>Pseudomonadati</taxon>
        <taxon>Pseudomonadota</taxon>
        <taxon>Gammaproteobacteria</taxon>
        <taxon>Cellvibrionales</taxon>
        <taxon>Porticoccaceae</taxon>
        <taxon>SAR92 clade</taxon>
    </lineage>
</organism>
<dbReference type="NCBIfam" id="TIGR00229">
    <property type="entry name" value="sensory_box"/>
    <property type="match status" value="1"/>
</dbReference>
<name>A0A520MP15_9GAMM</name>
<accession>A0A520MP15</accession>
<evidence type="ECO:0000259" key="6">
    <source>
        <dbReference type="PROSITE" id="PS50112"/>
    </source>
</evidence>
<evidence type="ECO:0000256" key="3">
    <source>
        <dbReference type="SAM" id="Phobius"/>
    </source>
</evidence>
<gene>
    <name evidence="7" type="ORF">EVB03_00960</name>
</gene>
<keyword evidence="3" id="KW-1133">Transmembrane helix</keyword>
<evidence type="ECO:0000259" key="5">
    <source>
        <dbReference type="PROSITE" id="PS50109"/>
    </source>
</evidence>
<dbReference type="GO" id="GO:0000155">
    <property type="term" value="F:phosphorelay sensor kinase activity"/>
    <property type="evidence" value="ECO:0007669"/>
    <property type="project" value="InterPro"/>
</dbReference>
<dbReference type="Pfam" id="PF02518">
    <property type="entry name" value="HATPase_c"/>
    <property type="match status" value="1"/>
</dbReference>
<dbReference type="Gene3D" id="3.30.565.10">
    <property type="entry name" value="Histidine kinase-like ATPase, C-terminal domain"/>
    <property type="match status" value="1"/>
</dbReference>
<dbReference type="SUPFAM" id="SSF55785">
    <property type="entry name" value="PYP-like sensor domain (PAS domain)"/>
    <property type="match status" value="1"/>
</dbReference>
<dbReference type="InterPro" id="IPR035965">
    <property type="entry name" value="PAS-like_dom_sf"/>
</dbReference>